<gene>
    <name evidence="1" type="ORF">BDZ85DRAFT_264289</name>
</gene>
<reference evidence="2" key="1">
    <citation type="journal article" date="2020" name="Stud. Mycol.">
        <title>101 Dothideomycetes genomes: A test case for predicting lifestyles and emergence of pathogens.</title>
        <authorList>
            <person name="Haridas S."/>
            <person name="Albert R."/>
            <person name="Binder M."/>
            <person name="Bloem J."/>
            <person name="LaButti K."/>
            <person name="Salamov A."/>
            <person name="Andreopoulos B."/>
            <person name="Baker S."/>
            <person name="Barry K."/>
            <person name="Bills G."/>
            <person name="Bluhm B."/>
            <person name="Cannon C."/>
            <person name="Castanera R."/>
            <person name="Culley D."/>
            <person name="Daum C."/>
            <person name="Ezra D."/>
            <person name="Gonzalez J."/>
            <person name="Henrissat B."/>
            <person name="Kuo A."/>
            <person name="Liang C."/>
            <person name="Lipzen A."/>
            <person name="Lutzoni F."/>
            <person name="Magnuson J."/>
            <person name="Mondo S."/>
            <person name="Nolan M."/>
            <person name="Ohm R."/>
            <person name="Pangilinan J."/>
            <person name="Park H.-J."/>
            <person name="Ramirez L."/>
            <person name="Alfaro M."/>
            <person name="Sun H."/>
            <person name="Tritt A."/>
            <person name="Yoshinaga Y."/>
            <person name="Zwiers L.-H."/>
            <person name="Turgeon B."/>
            <person name="Goodwin S."/>
            <person name="Spatafora J."/>
            <person name="Crous P."/>
            <person name="Grigoriev I."/>
        </authorList>
    </citation>
    <scope>NUCLEOTIDE SEQUENCE [LARGE SCALE GENOMIC DNA]</scope>
    <source>
        <strain evidence="2">CECT 20119</strain>
    </source>
</reference>
<organism evidence="1 2">
    <name type="scientific">Elsinoe ampelina</name>
    <dbReference type="NCBI Taxonomy" id="302913"/>
    <lineage>
        <taxon>Eukaryota</taxon>
        <taxon>Fungi</taxon>
        <taxon>Dikarya</taxon>
        <taxon>Ascomycota</taxon>
        <taxon>Pezizomycotina</taxon>
        <taxon>Dothideomycetes</taxon>
        <taxon>Dothideomycetidae</taxon>
        <taxon>Myriangiales</taxon>
        <taxon>Elsinoaceae</taxon>
        <taxon>Elsinoe</taxon>
    </lineage>
</organism>
<evidence type="ECO:0000313" key="1">
    <source>
        <dbReference type="EMBL" id="KAF2221723.1"/>
    </source>
</evidence>
<dbReference type="AlphaFoldDB" id="A0A6A6G825"/>
<proteinExistence type="predicted"/>
<keyword evidence="2" id="KW-1185">Reference proteome</keyword>
<dbReference type="EMBL" id="ML992509">
    <property type="protein sequence ID" value="KAF2221723.1"/>
    <property type="molecule type" value="Genomic_DNA"/>
</dbReference>
<dbReference type="Proteomes" id="UP000799538">
    <property type="component" value="Unassembled WGS sequence"/>
</dbReference>
<protein>
    <submittedName>
        <fullName evidence="1">Uncharacterized protein</fullName>
    </submittedName>
</protein>
<sequence length="98" mass="10493">MWLTHRYPPTPPTTPERSVVPAPALALLSPLHLFFLLSQHRAACGPLGLAQVTRGKAEPVPTRGFPSPDVLARPSLLAFPDLDGVGVAWGRAVDRHTG</sequence>
<name>A0A6A6G825_9PEZI</name>
<evidence type="ECO:0000313" key="2">
    <source>
        <dbReference type="Proteomes" id="UP000799538"/>
    </source>
</evidence>
<accession>A0A6A6G825</accession>